<keyword evidence="4 7" id="KW-0812">Transmembrane</keyword>
<feature type="transmembrane region" description="Helical" evidence="7">
    <location>
        <begin position="20"/>
        <end position="47"/>
    </location>
</feature>
<comment type="subcellular location">
    <subcellularLocation>
        <location evidence="1">Cell membrane</location>
        <topology evidence="1">Multi-pass membrane protein</topology>
    </subcellularLocation>
</comment>
<feature type="transmembrane region" description="Helical" evidence="7">
    <location>
        <begin position="59"/>
        <end position="79"/>
    </location>
</feature>
<dbReference type="GO" id="GO:0005886">
    <property type="term" value="C:plasma membrane"/>
    <property type="evidence" value="ECO:0007669"/>
    <property type="project" value="UniProtKB-SubCell"/>
</dbReference>
<dbReference type="KEGG" id="cyz:C3B44_06245"/>
<dbReference type="EMBL" id="QEEZ01000012">
    <property type="protein sequence ID" value="PWC01461.1"/>
    <property type="molecule type" value="Genomic_DNA"/>
</dbReference>
<keyword evidence="10" id="KW-1185">Reference proteome</keyword>
<evidence type="ECO:0000256" key="3">
    <source>
        <dbReference type="ARBA" id="ARBA00022475"/>
    </source>
</evidence>
<comment type="similarity">
    <text evidence="2">Belongs to the UPF0702 family.</text>
</comment>
<reference evidence="10" key="1">
    <citation type="submission" date="2018-04" db="EMBL/GenBank/DDBJ databases">
        <authorList>
            <person name="Liu S."/>
            <person name="Wang Z."/>
            <person name="Li J."/>
        </authorList>
    </citation>
    <scope>NUCLEOTIDE SEQUENCE [LARGE SCALE GENOMIC DNA]</scope>
    <source>
        <strain evidence="10">2189</strain>
    </source>
</reference>
<evidence type="ECO:0000256" key="7">
    <source>
        <dbReference type="SAM" id="Phobius"/>
    </source>
</evidence>
<keyword evidence="5 7" id="KW-1133">Transmembrane helix</keyword>
<evidence type="ECO:0000256" key="6">
    <source>
        <dbReference type="ARBA" id="ARBA00023136"/>
    </source>
</evidence>
<organism evidence="9 10">
    <name type="scientific">Corynebacterium yudongzhengii</name>
    <dbReference type="NCBI Taxonomy" id="2080740"/>
    <lineage>
        <taxon>Bacteria</taxon>
        <taxon>Bacillati</taxon>
        <taxon>Actinomycetota</taxon>
        <taxon>Actinomycetes</taxon>
        <taxon>Mycobacteriales</taxon>
        <taxon>Corynebacteriaceae</taxon>
        <taxon>Corynebacterium</taxon>
    </lineage>
</organism>
<evidence type="ECO:0000313" key="9">
    <source>
        <dbReference type="EMBL" id="PWC01461.1"/>
    </source>
</evidence>
<evidence type="ECO:0000313" key="10">
    <source>
        <dbReference type="Proteomes" id="UP000244989"/>
    </source>
</evidence>
<evidence type="ECO:0000256" key="1">
    <source>
        <dbReference type="ARBA" id="ARBA00004651"/>
    </source>
</evidence>
<dbReference type="InterPro" id="IPR007353">
    <property type="entry name" value="DUF421"/>
</dbReference>
<feature type="transmembrane region" description="Helical" evidence="7">
    <location>
        <begin position="85"/>
        <end position="105"/>
    </location>
</feature>
<dbReference type="Pfam" id="PF04239">
    <property type="entry name" value="DUF421"/>
    <property type="match status" value="1"/>
</dbReference>
<dbReference type="AlphaFoldDB" id="A0A2U1T618"/>
<accession>A0A2U1T618</accession>
<dbReference type="Proteomes" id="UP000244989">
    <property type="component" value="Unassembled WGS sequence"/>
</dbReference>
<feature type="domain" description="YetF C-terminal" evidence="8">
    <location>
        <begin position="112"/>
        <end position="176"/>
    </location>
</feature>
<evidence type="ECO:0000256" key="4">
    <source>
        <dbReference type="ARBA" id="ARBA00022692"/>
    </source>
</evidence>
<dbReference type="InterPro" id="IPR023090">
    <property type="entry name" value="UPF0702_alpha/beta_dom_sf"/>
</dbReference>
<proteinExistence type="inferred from homology"/>
<comment type="caution">
    <text evidence="9">The sequence shown here is derived from an EMBL/GenBank/DDBJ whole genome shotgun (WGS) entry which is preliminary data.</text>
</comment>
<gene>
    <name evidence="9" type="ORF">DF222_07330</name>
</gene>
<name>A0A2U1T618_9CORY</name>
<dbReference type="PANTHER" id="PTHR34582:SF6">
    <property type="entry name" value="UPF0702 TRANSMEMBRANE PROTEIN YCAP"/>
    <property type="match status" value="1"/>
</dbReference>
<evidence type="ECO:0000256" key="5">
    <source>
        <dbReference type="ARBA" id="ARBA00022989"/>
    </source>
</evidence>
<keyword evidence="3" id="KW-1003">Cell membrane</keyword>
<dbReference type="PANTHER" id="PTHR34582">
    <property type="entry name" value="UPF0702 TRANSMEMBRANE PROTEIN YCAP"/>
    <property type="match status" value="1"/>
</dbReference>
<dbReference type="Gene3D" id="3.30.240.20">
    <property type="entry name" value="bsu07140 like domains"/>
    <property type="match status" value="1"/>
</dbReference>
<evidence type="ECO:0000256" key="2">
    <source>
        <dbReference type="ARBA" id="ARBA00006448"/>
    </source>
</evidence>
<keyword evidence="6 7" id="KW-0472">Membrane</keyword>
<evidence type="ECO:0000259" key="8">
    <source>
        <dbReference type="Pfam" id="PF04239"/>
    </source>
</evidence>
<sequence>MVGMESLFDVDTRDWLSQLWFYIGLTPLQALGVLAATVALYCFFLVMTRIVGQRVFVKMTGFDILLTIALSSLVGRAMMGHVPTAGAAILAVCTLLALEGLFGSLSRRPSLFRFINNEPVLLVADGAYLDDELRRTHITEHELQSRIRTAGIRSRQDVAAIILERSGELSVYSKGQPIAAELLAQVRSAARLPEELVRR</sequence>
<protein>
    <submittedName>
        <fullName evidence="9">DUF421 domain-containing protein</fullName>
    </submittedName>
</protein>